<dbReference type="InterPro" id="IPR039426">
    <property type="entry name" value="TonB-dep_rcpt-like"/>
</dbReference>
<keyword evidence="9 11" id="KW-0472">Membrane</keyword>
<dbReference type="GO" id="GO:0009279">
    <property type="term" value="C:cell outer membrane"/>
    <property type="evidence" value="ECO:0007669"/>
    <property type="project" value="UniProtKB-SubCell"/>
</dbReference>
<dbReference type="RefSeq" id="WP_127708014.1">
    <property type="nucleotide sequence ID" value="NZ_SACO01000004.1"/>
</dbReference>
<evidence type="ECO:0000256" key="3">
    <source>
        <dbReference type="ARBA" id="ARBA00022452"/>
    </source>
</evidence>
<feature type="chain" id="PRO_5019127052" description="TonB-dependent receptor" evidence="13">
    <location>
        <begin position="26"/>
        <end position="783"/>
    </location>
</feature>
<dbReference type="InterPro" id="IPR000531">
    <property type="entry name" value="Beta-barrel_TonB"/>
</dbReference>
<keyword evidence="6" id="KW-0408">Iron</keyword>
<keyword evidence="10 11" id="KW-0998">Cell outer membrane</keyword>
<keyword evidence="3 11" id="KW-1134">Transmembrane beta strand</keyword>
<keyword evidence="2 11" id="KW-0813">Transport</keyword>
<dbReference type="PANTHER" id="PTHR32552">
    <property type="entry name" value="FERRICHROME IRON RECEPTOR-RELATED"/>
    <property type="match status" value="1"/>
</dbReference>
<accession>A0A437N7L6</accession>
<name>A0A437N7L6_9SPHN</name>
<keyword evidence="4" id="KW-0410">Iron transport</keyword>
<evidence type="ECO:0000256" key="9">
    <source>
        <dbReference type="ARBA" id="ARBA00023136"/>
    </source>
</evidence>
<reference evidence="16 17" key="1">
    <citation type="submission" date="2019-01" db="EMBL/GenBank/DDBJ databases">
        <authorList>
            <person name="Chen W.-M."/>
        </authorList>
    </citation>
    <scope>NUCLEOTIDE SEQUENCE [LARGE SCALE GENOMIC DNA]</scope>
    <source>
        <strain evidence="16 17">FSY-9</strain>
    </source>
</reference>
<comment type="caution">
    <text evidence="16">The sequence shown here is derived from an EMBL/GenBank/DDBJ whole genome shotgun (WGS) entry which is preliminary data.</text>
</comment>
<evidence type="ECO:0000256" key="8">
    <source>
        <dbReference type="ARBA" id="ARBA00023077"/>
    </source>
</evidence>
<gene>
    <name evidence="16" type="ORF">EOE18_08075</name>
</gene>
<evidence type="ECO:0000256" key="13">
    <source>
        <dbReference type="SAM" id="SignalP"/>
    </source>
</evidence>
<dbReference type="EMBL" id="SACO01000004">
    <property type="protein sequence ID" value="RVU05910.1"/>
    <property type="molecule type" value="Genomic_DNA"/>
</dbReference>
<keyword evidence="13" id="KW-0732">Signal</keyword>
<keyword evidence="5 11" id="KW-0812">Transmembrane</keyword>
<keyword evidence="8 12" id="KW-0798">TonB box</keyword>
<dbReference type="PROSITE" id="PS52016">
    <property type="entry name" value="TONB_DEPENDENT_REC_3"/>
    <property type="match status" value="1"/>
</dbReference>
<dbReference type="AlphaFoldDB" id="A0A437N7L6"/>
<evidence type="ECO:0000313" key="17">
    <source>
        <dbReference type="Proteomes" id="UP000282837"/>
    </source>
</evidence>
<feature type="domain" description="TonB-dependent receptor plug" evidence="15">
    <location>
        <begin position="49"/>
        <end position="154"/>
    </location>
</feature>
<organism evidence="16 17">
    <name type="scientific">Novosphingobium umbonatum</name>
    <dbReference type="NCBI Taxonomy" id="1908524"/>
    <lineage>
        <taxon>Bacteria</taxon>
        <taxon>Pseudomonadati</taxon>
        <taxon>Pseudomonadota</taxon>
        <taxon>Alphaproteobacteria</taxon>
        <taxon>Sphingomonadales</taxon>
        <taxon>Sphingomonadaceae</taxon>
        <taxon>Novosphingobium</taxon>
    </lineage>
</organism>
<protein>
    <recommendedName>
        <fullName evidence="18">TonB-dependent receptor</fullName>
    </recommendedName>
</protein>
<feature type="signal peptide" evidence="13">
    <location>
        <begin position="1"/>
        <end position="25"/>
    </location>
</feature>
<dbReference type="Pfam" id="PF00593">
    <property type="entry name" value="TonB_dep_Rec_b-barrel"/>
    <property type="match status" value="1"/>
</dbReference>
<dbReference type="Proteomes" id="UP000282837">
    <property type="component" value="Unassembled WGS sequence"/>
</dbReference>
<keyword evidence="7" id="KW-0406">Ion transport</keyword>
<dbReference type="PANTHER" id="PTHR32552:SF81">
    <property type="entry name" value="TONB-DEPENDENT OUTER MEMBRANE RECEPTOR"/>
    <property type="match status" value="1"/>
</dbReference>
<evidence type="ECO:0000256" key="12">
    <source>
        <dbReference type="RuleBase" id="RU003357"/>
    </source>
</evidence>
<evidence type="ECO:0000259" key="14">
    <source>
        <dbReference type="Pfam" id="PF00593"/>
    </source>
</evidence>
<evidence type="ECO:0000256" key="11">
    <source>
        <dbReference type="PROSITE-ProRule" id="PRU01360"/>
    </source>
</evidence>
<comment type="similarity">
    <text evidence="11 12">Belongs to the TonB-dependent receptor family.</text>
</comment>
<evidence type="ECO:0000256" key="1">
    <source>
        <dbReference type="ARBA" id="ARBA00004571"/>
    </source>
</evidence>
<dbReference type="Gene3D" id="2.40.170.20">
    <property type="entry name" value="TonB-dependent receptor, beta-barrel domain"/>
    <property type="match status" value="1"/>
</dbReference>
<dbReference type="Pfam" id="PF07715">
    <property type="entry name" value="Plug"/>
    <property type="match status" value="1"/>
</dbReference>
<proteinExistence type="inferred from homology"/>
<dbReference type="GO" id="GO:0006826">
    <property type="term" value="P:iron ion transport"/>
    <property type="evidence" value="ECO:0007669"/>
    <property type="project" value="UniProtKB-KW"/>
</dbReference>
<dbReference type="SUPFAM" id="SSF56935">
    <property type="entry name" value="Porins"/>
    <property type="match status" value="1"/>
</dbReference>
<feature type="domain" description="TonB-dependent receptor-like beta-barrel" evidence="14">
    <location>
        <begin position="244"/>
        <end position="741"/>
    </location>
</feature>
<evidence type="ECO:0000256" key="10">
    <source>
        <dbReference type="ARBA" id="ARBA00023237"/>
    </source>
</evidence>
<evidence type="ECO:0000256" key="4">
    <source>
        <dbReference type="ARBA" id="ARBA00022496"/>
    </source>
</evidence>
<evidence type="ECO:0000256" key="6">
    <source>
        <dbReference type="ARBA" id="ARBA00023004"/>
    </source>
</evidence>
<evidence type="ECO:0000256" key="2">
    <source>
        <dbReference type="ARBA" id="ARBA00022448"/>
    </source>
</evidence>
<comment type="subcellular location">
    <subcellularLocation>
        <location evidence="1 11">Cell outer membrane</location>
        <topology evidence="1 11">Multi-pass membrane protein</topology>
    </subcellularLocation>
</comment>
<dbReference type="OrthoDB" id="9796221at2"/>
<dbReference type="InterPro" id="IPR036942">
    <property type="entry name" value="Beta-barrel_TonB_sf"/>
</dbReference>
<keyword evidence="17" id="KW-1185">Reference proteome</keyword>
<evidence type="ECO:0000259" key="15">
    <source>
        <dbReference type="Pfam" id="PF07715"/>
    </source>
</evidence>
<dbReference type="InterPro" id="IPR012910">
    <property type="entry name" value="Plug_dom"/>
</dbReference>
<evidence type="ECO:0000256" key="5">
    <source>
        <dbReference type="ARBA" id="ARBA00022692"/>
    </source>
</evidence>
<evidence type="ECO:0008006" key="18">
    <source>
        <dbReference type="Google" id="ProtNLM"/>
    </source>
</evidence>
<evidence type="ECO:0000313" key="16">
    <source>
        <dbReference type="EMBL" id="RVU05910.1"/>
    </source>
</evidence>
<sequence length="783" mass="84382">MKFQTQTCAMMVSAIALMAAAPAMAAEAPAKDSNGEIIVTAQRTVSVASKTPISLTVIAADELRQRGVSTVADLRNMAPALEIGNASQGPNISVRGLGSTDLSSKGKQGVVFTVDNIPVGRPQMMGSAFFDLERVEVLRGPQGTLYGKNATAGVINLITARPKDVLEARATVELGNFNTMRGEGMVNLPVTSNWAVRAAGSVNRREGYLLPVLGQKALGTQANLSDENNWNLRLSSLLKFADTGRFLLTGTFGHVGGTGDVSNGMLYSRWLSTNGSGSAYARQVYYNPMAGKLNDRFANVNAEISFDVGAVNVTYDGAHLFFKARDNKFASTGDPAGAGGTANYTWSDYRADITLDSHEIRLSNAKPGKLSWVVGGNYWKEKIDEQDMNWQTLTGTATCSAPTLSAACNNPNPHIIGPTGHKSTGLFGQSTYEVVDGLKLTAGLRYSKDSLYRNAMRAAGGAPAAGWLDAFGKPCAPPNYCANGTPNVGAQEDSKLTWRLGVDYQITPRQMVYGSIATGYKAGGFNDVDPTTTNSGTGTYGAEQLTAYEVGYKGRVLPNLQFNSSVYYYDYSKYQFTGVTFLAALPGLPTGVLIYTTLVPAKAYGWENELNWTPTKHDRVMLTSTLAEGHYSAGPQVGFIYSKRQDWTGYRFDRLPKFTLSGSYEHTFELKDGARIIGRVNSRYSSGYLVSDTMGDGNPFAGVYSVMPAQYRQGAFTRTDLSLAYESENGKLRLEGFVRNLENKVQLLGSPNGINPAGVGTADRTTVRVSEPRMFGARLTVKY</sequence>
<evidence type="ECO:0000256" key="7">
    <source>
        <dbReference type="ARBA" id="ARBA00023065"/>
    </source>
</evidence>